<name>A0A3S9T2W2_9FIRM</name>
<dbReference type="AlphaFoldDB" id="A0A3S9T2W2"/>
<evidence type="ECO:0000313" key="2">
    <source>
        <dbReference type="EMBL" id="AZR74879.1"/>
    </source>
</evidence>
<organism evidence="2 3">
    <name type="scientific">Anoxybacter fermentans</name>
    <dbReference type="NCBI Taxonomy" id="1323375"/>
    <lineage>
        <taxon>Bacteria</taxon>
        <taxon>Bacillati</taxon>
        <taxon>Bacillota</taxon>
        <taxon>Clostridia</taxon>
        <taxon>Halanaerobiales</taxon>
        <taxon>Anoxybacter</taxon>
    </lineage>
</organism>
<proteinExistence type="predicted"/>
<reference evidence="2 3" key="1">
    <citation type="submission" date="2016-07" db="EMBL/GenBank/DDBJ databases">
        <title>Genome and transcriptome analysis of iron-reducing fermentative bacteria Anoxybacter fermentans.</title>
        <authorList>
            <person name="Zeng X."/>
            <person name="Shao Z."/>
        </authorList>
    </citation>
    <scope>NUCLEOTIDE SEQUENCE [LARGE SCALE GENOMIC DNA]</scope>
    <source>
        <strain evidence="2 3">DY22613</strain>
    </source>
</reference>
<feature type="transmembrane region" description="Helical" evidence="1">
    <location>
        <begin position="28"/>
        <end position="52"/>
    </location>
</feature>
<gene>
    <name evidence="2" type="ORF">BBF96_09045</name>
</gene>
<dbReference type="EMBL" id="CP016379">
    <property type="protein sequence ID" value="AZR74879.1"/>
    <property type="molecule type" value="Genomic_DNA"/>
</dbReference>
<dbReference type="Proteomes" id="UP000267250">
    <property type="component" value="Chromosome"/>
</dbReference>
<protein>
    <submittedName>
        <fullName evidence="2">Uncharacterized protein</fullName>
    </submittedName>
</protein>
<accession>A0A3S9T2W2</accession>
<keyword evidence="1" id="KW-1133">Transmembrane helix</keyword>
<keyword evidence="1" id="KW-0472">Membrane</keyword>
<keyword evidence="1" id="KW-0812">Transmembrane</keyword>
<evidence type="ECO:0000256" key="1">
    <source>
        <dbReference type="SAM" id="Phobius"/>
    </source>
</evidence>
<dbReference type="KEGG" id="aft:BBF96_09045"/>
<sequence length="193" mass="20548">MGFLTFIIAILVTLFSSGVVEFVSLPGAVIILIIVVTVGIIFDIIGVAATAADQAPLNAKAAKKIFGAKKALFLVKRADEVASFCCDIVGDICGTVGGALTAVIIIRIVDYGLNVNINILRILTLAFIAALTVGGKAYGKRIGIDKANDIIFIIGRIIASVELLFDFSQKRDSGGGKRWLYSKKLMTRKISKN</sequence>
<keyword evidence="3" id="KW-1185">Reference proteome</keyword>
<evidence type="ECO:0000313" key="3">
    <source>
        <dbReference type="Proteomes" id="UP000267250"/>
    </source>
</evidence>
<feature type="transmembrane region" description="Helical" evidence="1">
    <location>
        <begin position="119"/>
        <end position="138"/>
    </location>
</feature>